<keyword evidence="4" id="KW-1003">Cell membrane</keyword>
<evidence type="ECO:0000256" key="2">
    <source>
        <dbReference type="ARBA" id="ARBA00010735"/>
    </source>
</evidence>
<sequence length="233" mass="25097">MSSAFQAGIRACLPTVLGYIGIGFSAGIVGRASGLSPLEVGFMSVFIYAGAAQFIITSLLLLNSPASAIILTTFIVNLRHLLMSLTLAPHVETRHLRDRLGTGTLLTDESFAVAMNTAQKGKLSPSFMHGLNLTAYFSWIVATVLGALVGSWFPDPERFGLDFALTAMFIGLLYLQFEGERSRIAVNSCLLLIVLLLLYITMRYFSPEVAVLCATLGGASIGVVITRWKSARN</sequence>
<dbReference type="Pfam" id="PF03591">
    <property type="entry name" value="AzlC"/>
    <property type="match status" value="1"/>
</dbReference>
<name>A0A0V8GGK2_9BACL</name>
<dbReference type="InterPro" id="IPR011606">
    <property type="entry name" value="Brnchd-chn_aa_trnsp_permease"/>
</dbReference>
<comment type="caution">
    <text evidence="9">The sequence shown here is derived from an EMBL/GenBank/DDBJ whole genome shotgun (WGS) entry which is preliminary data.</text>
</comment>
<feature type="transmembrane region" description="Helical" evidence="8">
    <location>
        <begin position="45"/>
        <end position="76"/>
    </location>
</feature>
<proteinExistence type="inferred from homology"/>
<dbReference type="OrthoDB" id="3177005at2"/>
<keyword evidence="5 8" id="KW-0812">Transmembrane</keyword>
<feature type="transmembrane region" description="Helical" evidence="8">
    <location>
        <begin position="184"/>
        <end position="202"/>
    </location>
</feature>
<evidence type="ECO:0000256" key="8">
    <source>
        <dbReference type="SAM" id="Phobius"/>
    </source>
</evidence>
<evidence type="ECO:0000256" key="1">
    <source>
        <dbReference type="ARBA" id="ARBA00004651"/>
    </source>
</evidence>
<gene>
    <name evidence="9" type="ORF">AS033_08515</name>
</gene>
<evidence type="ECO:0000313" key="10">
    <source>
        <dbReference type="Proteomes" id="UP000053797"/>
    </source>
</evidence>
<keyword evidence="6 8" id="KW-1133">Transmembrane helix</keyword>
<accession>A0A0V8GGK2</accession>
<evidence type="ECO:0000313" key="9">
    <source>
        <dbReference type="EMBL" id="KSU49400.1"/>
    </source>
</evidence>
<feature type="transmembrane region" description="Helical" evidence="8">
    <location>
        <begin position="12"/>
        <end position="33"/>
    </location>
</feature>
<evidence type="ECO:0000256" key="3">
    <source>
        <dbReference type="ARBA" id="ARBA00022448"/>
    </source>
</evidence>
<dbReference type="Proteomes" id="UP000053797">
    <property type="component" value="Unassembled WGS sequence"/>
</dbReference>
<dbReference type="EMBL" id="LNQL01000002">
    <property type="protein sequence ID" value="KSU49400.1"/>
    <property type="molecule type" value="Genomic_DNA"/>
</dbReference>
<dbReference type="GO" id="GO:0005886">
    <property type="term" value="C:plasma membrane"/>
    <property type="evidence" value="ECO:0007669"/>
    <property type="project" value="UniProtKB-SubCell"/>
</dbReference>
<dbReference type="AlphaFoldDB" id="A0A0V8GGK2"/>
<evidence type="ECO:0000256" key="5">
    <source>
        <dbReference type="ARBA" id="ARBA00022692"/>
    </source>
</evidence>
<comment type="subcellular location">
    <subcellularLocation>
        <location evidence="1">Cell membrane</location>
        <topology evidence="1">Multi-pass membrane protein</topology>
    </subcellularLocation>
</comment>
<dbReference type="PANTHER" id="PTHR34979">
    <property type="entry name" value="INNER MEMBRANE PROTEIN YGAZ"/>
    <property type="match status" value="1"/>
</dbReference>
<comment type="similarity">
    <text evidence="2">Belongs to the AzlC family.</text>
</comment>
<reference evidence="9 10" key="1">
    <citation type="journal article" date="2015" name="Int. J. Syst. Evol. Microbiol.">
        <title>Exiguobacterium enclense sp. nov., isolated from sediment.</title>
        <authorList>
            <person name="Dastager S.G."/>
            <person name="Mawlankar R."/>
            <person name="Sonalkar V.V."/>
            <person name="Thorat M.N."/>
            <person name="Mual P."/>
            <person name="Verma A."/>
            <person name="Krishnamurthi S."/>
            <person name="Tang S.K."/>
            <person name="Li W.J."/>
        </authorList>
    </citation>
    <scope>NUCLEOTIDE SEQUENCE [LARGE SCALE GENOMIC DNA]</scope>
    <source>
        <strain evidence="9 10">NIO-1109</strain>
    </source>
</reference>
<protein>
    <submittedName>
        <fullName evidence="9">Branched-chain amino acid permease</fullName>
    </submittedName>
</protein>
<keyword evidence="7 8" id="KW-0472">Membrane</keyword>
<evidence type="ECO:0000256" key="6">
    <source>
        <dbReference type="ARBA" id="ARBA00022989"/>
    </source>
</evidence>
<dbReference type="PANTHER" id="PTHR34979:SF1">
    <property type="entry name" value="INNER MEMBRANE PROTEIN YGAZ"/>
    <property type="match status" value="1"/>
</dbReference>
<dbReference type="RefSeq" id="WP_058265198.1">
    <property type="nucleotide sequence ID" value="NZ_FMYN01000002.1"/>
</dbReference>
<organism evidence="9 10">
    <name type="scientific">Exiguobacterium indicum</name>
    <dbReference type="NCBI Taxonomy" id="296995"/>
    <lineage>
        <taxon>Bacteria</taxon>
        <taxon>Bacillati</taxon>
        <taxon>Bacillota</taxon>
        <taxon>Bacilli</taxon>
        <taxon>Bacillales</taxon>
        <taxon>Bacillales Family XII. Incertae Sedis</taxon>
        <taxon>Exiguobacterium</taxon>
    </lineage>
</organism>
<feature type="transmembrane region" description="Helical" evidence="8">
    <location>
        <begin position="159"/>
        <end position="177"/>
    </location>
</feature>
<feature type="transmembrane region" description="Helical" evidence="8">
    <location>
        <begin position="208"/>
        <end position="228"/>
    </location>
</feature>
<evidence type="ECO:0000256" key="4">
    <source>
        <dbReference type="ARBA" id="ARBA00022475"/>
    </source>
</evidence>
<feature type="transmembrane region" description="Helical" evidence="8">
    <location>
        <begin position="130"/>
        <end position="153"/>
    </location>
</feature>
<evidence type="ECO:0000256" key="7">
    <source>
        <dbReference type="ARBA" id="ARBA00023136"/>
    </source>
</evidence>
<keyword evidence="3" id="KW-0813">Transport</keyword>
<dbReference type="GO" id="GO:1903785">
    <property type="term" value="P:L-valine transmembrane transport"/>
    <property type="evidence" value="ECO:0007669"/>
    <property type="project" value="TreeGrafter"/>
</dbReference>